<feature type="signal peptide" evidence="2">
    <location>
        <begin position="1"/>
        <end position="22"/>
    </location>
</feature>
<gene>
    <name evidence="3" type="ORF">P618_200788</name>
</gene>
<dbReference type="Proteomes" id="UP000019112">
    <property type="component" value="Unassembled WGS sequence"/>
</dbReference>
<evidence type="ECO:0000256" key="2">
    <source>
        <dbReference type="SAM" id="SignalP"/>
    </source>
</evidence>
<keyword evidence="2" id="KW-0732">Signal</keyword>
<proteinExistence type="predicted"/>
<comment type="caution">
    <text evidence="3">The sequence shown here is derived from an EMBL/GenBank/DDBJ whole genome shotgun (WGS) entry which is preliminary data.</text>
</comment>
<keyword evidence="4" id="KW-1185">Reference proteome</keyword>
<organism evidence="3 4">
    <name type="scientific">Holospora obtusa F1</name>
    <dbReference type="NCBI Taxonomy" id="1399147"/>
    <lineage>
        <taxon>Bacteria</taxon>
        <taxon>Pseudomonadati</taxon>
        <taxon>Pseudomonadota</taxon>
        <taxon>Alphaproteobacteria</taxon>
        <taxon>Holosporales</taxon>
        <taxon>Holosporaceae</taxon>
        <taxon>Holospora</taxon>
    </lineage>
</organism>
<evidence type="ECO:0000313" key="4">
    <source>
        <dbReference type="Proteomes" id="UP000019112"/>
    </source>
</evidence>
<feature type="chain" id="PRO_5004883791" evidence="2">
    <location>
        <begin position="23"/>
        <end position="239"/>
    </location>
</feature>
<feature type="compositionally biased region" description="Polar residues" evidence="1">
    <location>
        <begin position="166"/>
        <end position="179"/>
    </location>
</feature>
<feature type="region of interest" description="Disordered" evidence="1">
    <location>
        <begin position="156"/>
        <end position="179"/>
    </location>
</feature>
<name>W6TTC4_HOLOB</name>
<accession>W6TTC4</accession>
<reference evidence="3 4" key="1">
    <citation type="journal article" date="2014" name="FEMS Microbiol. Lett.">
        <title>Draft genome sequences of three Holospora species (Holospora obtusa, Holospora undulata, and Holospora elegans), endonuclear symbiotic bacteria of the ciliate Paramecium caudatum.</title>
        <authorList>
            <person name="Dohra H."/>
            <person name="Tanaka K."/>
            <person name="Suzuki T."/>
            <person name="Fujishima M."/>
            <person name="Suzuki H."/>
        </authorList>
    </citation>
    <scope>NUCLEOTIDE SEQUENCE [LARGE SCALE GENOMIC DNA]</scope>
    <source>
        <strain evidence="3 4">F1</strain>
    </source>
</reference>
<dbReference type="EMBL" id="AWTR02000070">
    <property type="protein sequence ID" value="ETZ07017.1"/>
    <property type="molecule type" value="Genomic_DNA"/>
</dbReference>
<dbReference type="AlphaFoldDB" id="W6TTC4"/>
<evidence type="ECO:0000256" key="1">
    <source>
        <dbReference type="SAM" id="MobiDB-lite"/>
    </source>
</evidence>
<protein>
    <submittedName>
        <fullName evidence="3">Uncharacterized protein</fullName>
    </submittedName>
</protein>
<sequence>MKNCKKIIITCLGMYSFFYQSAKTTPAVNDLKNTILNKVVYFMDKLNKEAAKTTDLLEQYKSIHPVFYPSFDDFQNTQSKNFDKNAKITDLSEQYKSIRPVVYPYLPIIYPINLSVNEKSTLTELIFDIIKNVLTYYQNFDKEWVEFYKQKRDSQNQFGHNKKKNNSSPKQEELASNQTRLQTTHDSKYGNFYKTTLPDILLDEILRKKDKLCDSGNSYERCQTLLELSVSDLRNYTAW</sequence>
<evidence type="ECO:0000313" key="3">
    <source>
        <dbReference type="EMBL" id="ETZ07017.1"/>
    </source>
</evidence>